<dbReference type="AlphaFoldDB" id="A0A176VKJ7"/>
<organism evidence="1 2">
    <name type="scientific">Marchantia polymorpha subsp. ruderalis</name>
    <dbReference type="NCBI Taxonomy" id="1480154"/>
    <lineage>
        <taxon>Eukaryota</taxon>
        <taxon>Viridiplantae</taxon>
        <taxon>Streptophyta</taxon>
        <taxon>Embryophyta</taxon>
        <taxon>Marchantiophyta</taxon>
        <taxon>Marchantiopsida</taxon>
        <taxon>Marchantiidae</taxon>
        <taxon>Marchantiales</taxon>
        <taxon>Marchantiaceae</taxon>
        <taxon>Marchantia</taxon>
    </lineage>
</organism>
<reference evidence="1" key="1">
    <citation type="submission" date="2016-03" db="EMBL/GenBank/DDBJ databases">
        <title>Mechanisms controlling the formation of the plant cell surface in tip-growing cells are functionally conserved among land plants.</title>
        <authorList>
            <person name="Honkanen S."/>
            <person name="Jones V.A."/>
            <person name="Morieri G."/>
            <person name="Champion C."/>
            <person name="Hetherington A.J."/>
            <person name="Kelly S."/>
            <person name="Saint-Marcoux D."/>
            <person name="Proust H."/>
            <person name="Prescott H."/>
            <person name="Dolan L."/>
        </authorList>
    </citation>
    <scope>NUCLEOTIDE SEQUENCE [LARGE SCALE GENOMIC DNA]</scope>
    <source>
        <tissue evidence="1">Whole gametophyte</tissue>
    </source>
</reference>
<dbReference type="EMBL" id="LVLJ01003432">
    <property type="protein sequence ID" value="OAE21454.1"/>
    <property type="molecule type" value="Genomic_DNA"/>
</dbReference>
<gene>
    <name evidence="1" type="ORF">AXG93_3506s1280</name>
</gene>
<name>A0A176VKJ7_MARPO</name>
<evidence type="ECO:0000313" key="1">
    <source>
        <dbReference type="EMBL" id="OAE21454.1"/>
    </source>
</evidence>
<sequence length="217" mass="24670">MGLVPAGKGERQERVGSPKMVQAFRNSWAPYATDCASADWPGRMQTGSWRNAVAESVSNPPVLVTRGSELERSIMADEPLPEMHWWCCECNSTNSSPDHDHLVCHNANCRHYLCPDCFHPKQAGASSSKKTKDTYVYTNSDADYTYTITVKKNNAAPMVADTHFQEHKIKRKRMEALKIANKLFGNYVRKTKLGKMFLSVWSFMHRRKKKTLQIEGQ</sequence>
<protein>
    <submittedName>
        <fullName evidence="1">Uncharacterized protein</fullName>
    </submittedName>
</protein>
<accession>A0A176VKJ7</accession>
<comment type="caution">
    <text evidence="1">The sequence shown here is derived from an EMBL/GenBank/DDBJ whole genome shotgun (WGS) entry which is preliminary data.</text>
</comment>
<dbReference type="Proteomes" id="UP000077202">
    <property type="component" value="Unassembled WGS sequence"/>
</dbReference>
<keyword evidence="2" id="KW-1185">Reference proteome</keyword>
<proteinExistence type="predicted"/>
<evidence type="ECO:0000313" key="2">
    <source>
        <dbReference type="Proteomes" id="UP000077202"/>
    </source>
</evidence>